<dbReference type="AlphaFoldDB" id="A0A1A8VNI1"/>
<evidence type="ECO:0000313" key="1">
    <source>
        <dbReference type="EMBL" id="SBS81217.1"/>
    </source>
</evidence>
<dbReference type="EMBL" id="FLQU01000134">
    <property type="protein sequence ID" value="SBS81217.1"/>
    <property type="molecule type" value="Genomic_DNA"/>
</dbReference>
<sequence>MLEICKNGENKAFNHQLSLFLMVKSLHKTAALVRAGNIQDRIETRSYVSLYSLFPSALHFLNYFLTMRTILFNGPYIPEIDAGYNVQANGVSINFLKNPFCFRDNMTGNPNYNYNKIMVAHANRENIKRLDDITAKSLVELSKYIYEGETYARVEVPHMNAHTPKDEYVYEEELSDMARKPKSLKKCNRI</sequence>
<gene>
    <name evidence="1" type="ORF">POVCU2_0009180</name>
</gene>
<reference evidence="2" key="1">
    <citation type="submission" date="2016-05" db="EMBL/GenBank/DDBJ databases">
        <authorList>
            <person name="Naeem Raeece"/>
        </authorList>
    </citation>
    <scope>NUCLEOTIDE SEQUENCE [LARGE SCALE GENOMIC DNA]</scope>
</reference>
<protein>
    <submittedName>
        <fullName evidence="1">Uncharacterized protein</fullName>
    </submittedName>
</protein>
<evidence type="ECO:0000313" key="2">
    <source>
        <dbReference type="Proteomes" id="UP000078560"/>
    </source>
</evidence>
<proteinExistence type="predicted"/>
<name>A0A1A8VNI1_PLAOA</name>
<organism evidence="1 2">
    <name type="scientific">Plasmodium ovale curtisi</name>
    <dbReference type="NCBI Taxonomy" id="864141"/>
    <lineage>
        <taxon>Eukaryota</taxon>
        <taxon>Sar</taxon>
        <taxon>Alveolata</taxon>
        <taxon>Apicomplexa</taxon>
        <taxon>Aconoidasida</taxon>
        <taxon>Haemosporida</taxon>
        <taxon>Plasmodiidae</taxon>
        <taxon>Plasmodium</taxon>
        <taxon>Plasmodium (Plasmodium)</taxon>
    </lineage>
</organism>
<accession>A0A1A8VNI1</accession>
<dbReference type="Proteomes" id="UP000078560">
    <property type="component" value="Unassembled WGS sequence"/>
</dbReference>